<accession>A0A2P2JYJ6</accession>
<dbReference type="AlphaFoldDB" id="A0A2P2JYJ6"/>
<evidence type="ECO:0000313" key="2">
    <source>
        <dbReference type="EMBL" id="MBW98547.1"/>
    </source>
</evidence>
<protein>
    <submittedName>
        <fullName evidence="2">Uncharacterized protein MANES_18G059100</fullName>
    </submittedName>
</protein>
<sequence length="101" mass="10714">MAGQHFHRHPRFYHLLVLAAAAAGPQRTMEASNSETPAAVPLPRCFYLRSLGYQLQIPAERTPSSSNTLPSLAQAAALSVSTPRETPSGNSGTSNNNSGKP</sequence>
<evidence type="ECO:0000256" key="1">
    <source>
        <dbReference type="SAM" id="MobiDB-lite"/>
    </source>
</evidence>
<reference evidence="2" key="1">
    <citation type="submission" date="2018-02" db="EMBL/GenBank/DDBJ databases">
        <title>Rhizophora mucronata_Transcriptome.</title>
        <authorList>
            <person name="Meera S.P."/>
            <person name="Sreeshan A."/>
            <person name="Augustine A."/>
        </authorList>
    </citation>
    <scope>NUCLEOTIDE SEQUENCE</scope>
    <source>
        <tissue evidence="2">Leaf</tissue>
    </source>
</reference>
<feature type="region of interest" description="Disordered" evidence="1">
    <location>
        <begin position="60"/>
        <end position="101"/>
    </location>
</feature>
<feature type="compositionally biased region" description="Low complexity" evidence="1">
    <location>
        <begin position="88"/>
        <end position="101"/>
    </location>
</feature>
<dbReference type="EMBL" id="GGEC01018064">
    <property type="protein sequence ID" value="MBW98547.1"/>
    <property type="molecule type" value="Transcribed_RNA"/>
</dbReference>
<proteinExistence type="predicted"/>
<feature type="compositionally biased region" description="Polar residues" evidence="1">
    <location>
        <begin position="62"/>
        <end position="71"/>
    </location>
</feature>
<name>A0A2P2JYJ6_RHIMU</name>
<organism evidence="2">
    <name type="scientific">Rhizophora mucronata</name>
    <name type="common">Asiatic mangrove</name>
    <dbReference type="NCBI Taxonomy" id="61149"/>
    <lineage>
        <taxon>Eukaryota</taxon>
        <taxon>Viridiplantae</taxon>
        <taxon>Streptophyta</taxon>
        <taxon>Embryophyta</taxon>
        <taxon>Tracheophyta</taxon>
        <taxon>Spermatophyta</taxon>
        <taxon>Magnoliopsida</taxon>
        <taxon>eudicotyledons</taxon>
        <taxon>Gunneridae</taxon>
        <taxon>Pentapetalae</taxon>
        <taxon>rosids</taxon>
        <taxon>fabids</taxon>
        <taxon>Malpighiales</taxon>
        <taxon>Rhizophoraceae</taxon>
        <taxon>Rhizophora</taxon>
    </lineage>
</organism>